<reference evidence="3" key="1">
    <citation type="submission" date="2020-08" db="EMBL/GenBank/DDBJ databases">
        <title>Genome public.</title>
        <authorList>
            <person name="Liu C."/>
            <person name="Sun Q."/>
        </authorList>
    </citation>
    <scope>NUCLEOTIDE SEQUENCE</scope>
    <source>
        <strain evidence="3">NSJ-52</strain>
    </source>
</reference>
<accession>A0A8J6JGB9</accession>
<dbReference type="PANTHER" id="PTHR45138">
    <property type="entry name" value="REGULATORY COMPONENTS OF SENSORY TRANSDUCTION SYSTEM"/>
    <property type="match status" value="1"/>
</dbReference>
<feature type="transmembrane region" description="Helical" evidence="1">
    <location>
        <begin position="161"/>
        <end position="183"/>
    </location>
</feature>
<keyword evidence="1" id="KW-1133">Transmembrane helix</keyword>
<dbReference type="GO" id="GO:0005886">
    <property type="term" value="C:plasma membrane"/>
    <property type="evidence" value="ECO:0007669"/>
    <property type="project" value="TreeGrafter"/>
</dbReference>
<dbReference type="Proteomes" id="UP000607645">
    <property type="component" value="Unassembled WGS sequence"/>
</dbReference>
<name>A0A8J6JGB9_9FIRM</name>
<dbReference type="AlphaFoldDB" id="A0A8J6JGB9"/>
<evidence type="ECO:0000313" key="3">
    <source>
        <dbReference type="EMBL" id="MBC5735578.1"/>
    </source>
</evidence>
<dbReference type="NCBIfam" id="TIGR00254">
    <property type="entry name" value="GGDEF"/>
    <property type="match status" value="1"/>
</dbReference>
<comment type="caution">
    <text evidence="3">The sequence shown here is derived from an EMBL/GenBank/DDBJ whole genome shotgun (WGS) entry which is preliminary data.</text>
</comment>
<gene>
    <name evidence="3" type="ORF">H8S62_00965</name>
</gene>
<feature type="transmembrane region" description="Helical" evidence="1">
    <location>
        <begin position="59"/>
        <end position="79"/>
    </location>
</feature>
<dbReference type="Pfam" id="PF00990">
    <property type="entry name" value="GGDEF"/>
    <property type="match status" value="1"/>
</dbReference>
<dbReference type="GO" id="GO:0043709">
    <property type="term" value="P:cell adhesion involved in single-species biofilm formation"/>
    <property type="evidence" value="ECO:0007669"/>
    <property type="project" value="TreeGrafter"/>
</dbReference>
<keyword evidence="4" id="KW-1185">Reference proteome</keyword>
<dbReference type="RefSeq" id="WP_155145254.1">
    <property type="nucleotide sequence ID" value="NZ_JACOPQ010000001.1"/>
</dbReference>
<dbReference type="GO" id="GO:0052621">
    <property type="term" value="F:diguanylate cyclase activity"/>
    <property type="evidence" value="ECO:0007669"/>
    <property type="project" value="TreeGrafter"/>
</dbReference>
<protein>
    <submittedName>
        <fullName evidence="3">Diguanylate cyclase</fullName>
    </submittedName>
</protein>
<dbReference type="Gene3D" id="3.30.70.270">
    <property type="match status" value="1"/>
</dbReference>
<evidence type="ECO:0000313" key="4">
    <source>
        <dbReference type="Proteomes" id="UP000607645"/>
    </source>
</evidence>
<dbReference type="FunFam" id="3.30.70.270:FF:000001">
    <property type="entry name" value="Diguanylate cyclase domain protein"/>
    <property type="match status" value="1"/>
</dbReference>
<dbReference type="InterPro" id="IPR050469">
    <property type="entry name" value="Diguanylate_Cyclase"/>
</dbReference>
<dbReference type="SUPFAM" id="SSF55073">
    <property type="entry name" value="Nucleotide cyclase"/>
    <property type="match status" value="1"/>
</dbReference>
<keyword evidence="1" id="KW-0812">Transmembrane</keyword>
<feature type="domain" description="GGDEF" evidence="2">
    <location>
        <begin position="231"/>
        <end position="363"/>
    </location>
</feature>
<dbReference type="PANTHER" id="PTHR45138:SF9">
    <property type="entry name" value="DIGUANYLATE CYCLASE DGCM-RELATED"/>
    <property type="match status" value="1"/>
</dbReference>
<evidence type="ECO:0000259" key="2">
    <source>
        <dbReference type="PROSITE" id="PS50887"/>
    </source>
</evidence>
<feature type="transmembrane region" description="Helical" evidence="1">
    <location>
        <begin position="118"/>
        <end position="140"/>
    </location>
</feature>
<keyword evidence="1" id="KW-0472">Membrane</keyword>
<dbReference type="EMBL" id="JACOPQ010000001">
    <property type="protein sequence ID" value="MBC5735578.1"/>
    <property type="molecule type" value="Genomic_DNA"/>
</dbReference>
<dbReference type="InterPro" id="IPR043128">
    <property type="entry name" value="Rev_trsase/Diguanyl_cyclase"/>
</dbReference>
<feature type="transmembrane region" description="Helical" evidence="1">
    <location>
        <begin position="91"/>
        <end position="112"/>
    </location>
</feature>
<dbReference type="CDD" id="cd01949">
    <property type="entry name" value="GGDEF"/>
    <property type="match status" value="1"/>
</dbReference>
<dbReference type="SMART" id="SM00267">
    <property type="entry name" value="GGDEF"/>
    <property type="match status" value="1"/>
</dbReference>
<evidence type="ECO:0000256" key="1">
    <source>
        <dbReference type="SAM" id="Phobius"/>
    </source>
</evidence>
<dbReference type="InterPro" id="IPR029787">
    <property type="entry name" value="Nucleotide_cyclase"/>
</dbReference>
<dbReference type="GO" id="GO:1902201">
    <property type="term" value="P:negative regulation of bacterial-type flagellum-dependent cell motility"/>
    <property type="evidence" value="ECO:0007669"/>
    <property type="project" value="TreeGrafter"/>
</dbReference>
<organism evidence="3 4">
    <name type="scientific">Lawsonibacter faecis</name>
    <dbReference type="NCBI Taxonomy" id="2763052"/>
    <lineage>
        <taxon>Bacteria</taxon>
        <taxon>Bacillati</taxon>
        <taxon>Bacillota</taxon>
        <taxon>Clostridia</taxon>
        <taxon>Eubacteriales</taxon>
        <taxon>Oscillospiraceae</taxon>
        <taxon>Lawsonibacter</taxon>
    </lineage>
</organism>
<feature type="transmembrane region" description="Helical" evidence="1">
    <location>
        <begin position="33"/>
        <end position="53"/>
    </location>
</feature>
<dbReference type="PROSITE" id="PS50887">
    <property type="entry name" value="GGDEF"/>
    <property type="match status" value="1"/>
</dbReference>
<dbReference type="InterPro" id="IPR000160">
    <property type="entry name" value="GGDEF_dom"/>
</dbReference>
<sequence length="363" mass="40898">MEKIKAFHQRGRRYFSQLRREVARSNLTMLRRVSFAFELFLVLYGAAAGAIFHSADLNWYYLLFAGINLPMVFFFFWYGRRSEPSYPVVQGLSILMVVAVLGFAICICLFPYPDRPSIFFPLAYMLVSVLFTMPLWQIALTLTAETGLYLALALRIKTPDALAYDVSGAVTTWLLGFFFLYWVNDLRLRDGEIRLELEHISRTDPLTGLLNRRAMEDNMVRGYRRCQKGGMSVAVVMLDIDDFKQFNDRFGHPAGDRCLMELGRVLNRFAEEQGVFVARYGGEEFIFSLPGSTGAEGVRAGEELLERIRQENLRAPDGVPITLSVGVAAEIPTGEGTFAALVERADAALYRAKARGKNCVAGE</sequence>
<proteinExistence type="predicted"/>